<name>A0AAE2D8R4_SCHME</name>
<dbReference type="InterPro" id="IPR020103">
    <property type="entry name" value="PsdUridine_synth_cat_dom_sf"/>
</dbReference>
<evidence type="ECO:0000313" key="1">
    <source>
        <dbReference type="EMBL" id="KAK4475434.1"/>
    </source>
</evidence>
<accession>A0AAE2D8R4</accession>
<dbReference type="AlphaFoldDB" id="A0AAE2D8R4"/>
<dbReference type="Proteomes" id="UP001292079">
    <property type="component" value="Unassembled WGS sequence"/>
</dbReference>
<proteinExistence type="predicted"/>
<evidence type="ECO:0008006" key="3">
    <source>
        <dbReference type="Google" id="ProtNLM"/>
    </source>
</evidence>
<sequence length="415" mass="47560">MYSPTRIQLFNLLSGILCIYKLPGISVEKLTKNVKRSLANAFNSLPSERQAIRTTIQTSDTVNDNSLKIITEPDIVDSDLVLGRRFLPGDIMLYPVDSLSEFMSGVQVYGVGEDGVYNNAFKFEQSSWLKTYHLTCMMGRASTDGTANSTTLLRASWRHVQKSRIDHVLTGLQAQFNTSTLLQSGLRPNSQNAYLALCGRSAGSDLRPVKPTRLVEDYEGQEQLLSPWERPLPDEKPNPKTLPDRKYEWEEERRQMAPYVNGLRCIDFDPPFFTIEIQVAHETLKFLIDLVANLGPKLRTATLLSKARRVRHGPLTAENSLLMKHLHSIPIEFYNEFVQCVNDLLMQYERHDTDLSMPFEIDFEDDPDLLKLLMNRTHGKYGYHVYENLFKCNQLYSIGIERSKEIKRYMVPINS</sequence>
<dbReference type="SUPFAM" id="SSF55120">
    <property type="entry name" value="Pseudouridine synthase"/>
    <property type="match status" value="1"/>
</dbReference>
<dbReference type="Gene3D" id="3.30.2350.10">
    <property type="entry name" value="Pseudouridine synthase"/>
    <property type="match status" value="1"/>
</dbReference>
<comment type="caution">
    <text evidence="1">The sequence shown here is derived from an EMBL/GenBank/DDBJ whole genome shotgun (WGS) entry which is preliminary data.</text>
</comment>
<gene>
    <name evidence="1" type="ORF">MN116_002488</name>
</gene>
<dbReference type="GO" id="GO:0003723">
    <property type="term" value="F:RNA binding"/>
    <property type="evidence" value="ECO:0007669"/>
    <property type="project" value="InterPro"/>
</dbReference>
<organism evidence="1 2">
    <name type="scientific">Schistosoma mekongi</name>
    <name type="common">Parasitic worm</name>
    <dbReference type="NCBI Taxonomy" id="38744"/>
    <lineage>
        <taxon>Eukaryota</taxon>
        <taxon>Metazoa</taxon>
        <taxon>Spiralia</taxon>
        <taxon>Lophotrochozoa</taxon>
        <taxon>Platyhelminthes</taxon>
        <taxon>Trematoda</taxon>
        <taxon>Digenea</taxon>
        <taxon>Strigeidida</taxon>
        <taxon>Schistosomatoidea</taxon>
        <taxon>Schistosomatidae</taxon>
        <taxon>Schistosoma</taxon>
    </lineage>
</organism>
<dbReference type="GO" id="GO:0009982">
    <property type="term" value="F:pseudouridine synthase activity"/>
    <property type="evidence" value="ECO:0007669"/>
    <property type="project" value="InterPro"/>
</dbReference>
<keyword evidence="2" id="KW-1185">Reference proteome</keyword>
<reference evidence="1" key="2">
    <citation type="journal article" date="2023" name="Infect Dis Poverty">
        <title>Chromosome-scale genome of the human blood fluke Schistosoma mekongi and its implications for public health.</title>
        <authorList>
            <person name="Zhou M."/>
            <person name="Xu L."/>
            <person name="Xu D."/>
            <person name="Chen W."/>
            <person name="Khan J."/>
            <person name="Hu Y."/>
            <person name="Huang H."/>
            <person name="Wei H."/>
            <person name="Zhang Y."/>
            <person name="Chusongsang P."/>
            <person name="Tanasarnprasert K."/>
            <person name="Hu X."/>
            <person name="Limpanont Y."/>
            <person name="Lv Z."/>
        </authorList>
    </citation>
    <scope>NUCLEOTIDE SEQUENCE</scope>
    <source>
        <strain evidence="1">LV_2022a</strain>
    </source>
</reference>
<dbReference type="InterPro" id="IPR039048">
    <property type="entry name" value="Trub2"/>
</dbReference>
<dbReference type="GO" id="GO:0001522">
    <property type="term" value="P:pseudouridine synthesis"/>
    <property type="evidence" value="ECO:0007669"/>
    <property type="project" value="InterPro"/>
</dbReference>
<evidence type="ECO:0000313" key="2">
    <source>
        <dbReference type="Proteomes" id="UP001292079"/>
    </source>
</evidence>
<dbReference type="PANTHER" id="PTHR13195:SF0">
    <property type="entry name" value="PSEUDOURIDYLATE SYNTHASE TRUB2, MITOCHONDRIAL"/>
    <property type="match status" value="1"/>
</dbReference>
<dbReference type="EMBL" id="JALJAT010000001">
    <property type="protein sequence ID" value="KAK4475434.1"/>
    <property type="molecule type" value="Genomic_DNA"/>
</dbReference>
<dbReference type="PANTHER" id="PTHR13195">
    <property type="entry name" value="PSEUDOURIDINE SYNTHASE-RELATED"/>
    <property type="match status" value="1"/>
</dbReference>
<reference evidence="1" key="1">
    <citation type="submission" date="2022-04" db="EMBL/GenBank/DDBJ databases">
        <authorList>
            <person name="Xu L."/>
            <person name="Lv Z."/>
        </authorList>
    </citation>
    <scope>NUCLEOTIDE SEQUENCE</scope>
    <source>
        <strain evidence="1">LV_2022a</strain>
    </source>
</reference>
<protein>
    <recommendedName>
        <fullName evidence="3">tRNA pseudouridine synthase 2</fullName>
    </recommendedName>
</protein>